<gene>
    <name evidence="1" type="ORF">EZS27_002333</name>
    <name evidence="2" type="ORF">EZS27_002394</name>
</gene>
<protein>
    <submittedName>
        <fullName evidence="2">Uncharacterized protein</fullName>
    </submittedName>
</protein>
<dbReference type="AlphaFoldDB" id="A0A5J4SWB8"/>
<comment type="caution">
    <text evidence="2">The sequence shown here is derived from an EMBL/GenBank/DDBJ whole genome shotgun (WGS) entry which is preliminary data.</text>
</comment>
<accession>A0A5J4SWB8</accession>
<reference evidence="2" key="1">
    <citation type="submission" date="2019-03" db="EMBL/GenBank/DDBJ databases">
        <title>Single cell metagenomics reveals metabolic interactions within the superorganism composed of flagellate Streblomastix strix and complex community of Bacteroidetes bacteria on its surface.</title>
        <authorList>
            <person name="Treitli S.C."/>
            <person name="Kolisko M."/>
            <person name="Husnik F."/>
            <person name="Keeling P."/>
            <person name="Hampl V."/>
        </authorList>
    </citation>
    <scope>NUCLEOTIDE SEQUENCE</scope>
    <source>
        <strain evidence="2">STM</strain>
    </source>
</reference>
<dbReference type="EMBL" id="SNRY01000031">
    <property type="protein sequence ID" value="KAA6350216.1"/>
    <property type="molecule type" value="Genomic_DNA"/>
</dbReference>
<organism evidence="2">
    <name type="scientific">termite gut metagenome</name>
    <dbReference type="NCBI Taxonomy" id="433724"/>
    <lineage>
        <taxon>unclassified sequences</taxon>
        <taxon>metagenomes</taxon>
        <taxon>organismal metagenomes</taxon>
    </lineage>
</organism>
<evidence type="ECO:0000313" key="2">
    <source>
        <dbReference type="EMBL" id="KAA6350277.1"/>
    </source>
</evidence>
<proteinExistence type="predicted"/>
<evidence type="ECO:0000313" key="1">
    <source>
        <dbReference type="EMBL" id="KAA6350216.1"/>
    </source>
</evidence>
<sequence>MMNVLIIQITFITLRTKIGAKVGYIENTDIKNNKYKYN</sequence>
<dbReference type="EMBL" id="SNRY01000031">
    <property type="protein sequence ID" value="KAA6350277.1"/>
    <property type="molecule type" value="Genomic_DNA"/>
</dbReference>
<name>A0A5J4SWB8_9ZZZZ</name>